<evidence type="ECO:0000313" key="1">
    <source>
        <dbReference type="EMBL" id="OKP15148.1"/>
    </source>
</evidence>
<accession>A0A1Q5URP0</accession>
<dbReference type="Gene3D" id="3.30.420.10">
    <property type="entry name" value="Ribonuclease H-like superfamily/Ribonuclease H"/>
    <property type="match status" value="1"/>
</dbReference>
<sequence>MAGINSYLGDDIQGGKCVHSALEDARATRKVVLWCLRHPDKFKSWVAMMQGDHSMLVRDREEPKRLAEKWMTMQLSV</sequence>
<dbReference type="EMBL" id="MNBE01000023">
    <property type="protein sequence ID" value="OKP15148.1"/>
    <property type="molecule type" value="Genomic_DNA"/>
</dbReference>
<dbReference type="InterPro" id="IPR036397">
    <property type="entry name" value="RNaseH_sf"/>
</dbReference>
<keyword evidence="2" id="KW-1185">Reference proteome</keyword>
<proteinExistence type="predicted"/>
<evidence type="ECO:0000313" key="2">
    <source>
        <dbReference type="Proteomes" id="UP000186955"/>
    </source>
</evidence>
<reference evidence="1 2" key="1">
    <citation type="submission" date="2016-10" db="EMBL/GenBank/DDBJ databases">
        <title>Genome sequence of the ascomycete fungus Penicillium subrubescens.</title>
        <authorList>
            <person name="De Vries R.P."/>
            <person name="Peng M."/>
            <person name="Dilokpimol A."/>
            <person name="Hilden K."/>
            <person name="Makela M.R."/>
            <person name="Grigoriev I."/>
            <person name="Riley R."/>
            <person name="Granchi Z."/>
        </authorList>
    </citation>
    <scope>NUCLEOTIDE SEQUENCE [LARGE SCALE GENOMIC DNA]</scope>
    <source>
        <strain evidence="1 2">CBS 132785</strain>
    </source>
</reference>
<dbReference type="AlphaFoldDB" id="A0A1Q5URP0"/>
<protein>
    <recommendedName>
        <fullName evidence="3">Exonuclease domain-containing protein</fullName>
    </recommendedName>
</protein>
<dbReference type="Proteomes" id="UP000186955">
    <property type="component" value="Unassembled WGS sequence"/>
</dbReference>
<comment type="caution">
    <text evidence="1">The sequence shown here is derived from an EMBL/GenBank/DDBJ whole genome shotgun (WGS) entry which is preliminary data.</text>
</comment>
<dbReference type="GO" id="GO:0003676">
    <property type="term" value="F:nucleic acid binding"/>
    <property type="evidence" value="ECO:0007669"/>
    <property type="project" value="InterPro"/>
</dbReference>
<organism evidence="1 2">
    <name type="scientific">Penicillium subrubescens</name>
    <dbReference type="NCBI Taxonomy" id="1316194"/>
    <lineage>
        <taxon>Eukaryota</taxon>
        <taxon>Fungi</taxon>
        <taxon>Dikarya</taxon>
        <taxon>Ascomycota</taxon>
        <taxon>Pezizomycotina</taxon>
        <taxon>Eurotiomycetes</taxon>
        <taxon>Eurotiomycetidae</taxon>
        <taxon>Eurotiales</taxon>
        <taxon>Aspergillaceae</taxon>
        <taxon>Penicillium</taxon>
    </lineage>
</organism>
<evidence type="ECO:0008006" key="3">
    <source>
        <dbReference type="Google" id="ProtNLM"/>
    </source>
</evidence>
<gene>
    <name evidence="1" type="ORF">PENSUB_2190</name>
</gene>
<name>A0A1Q5URP0_9EURO</name>